<accession>A0A9N9MGF7</accession>
<dbReference type="AlphaFoldDB" id="A0A9N9MGF7"/>
<organism evidence="1 2">
    <name type="scientific">Ceutorhynchus assimilis</name>
    <name type="common">cabbage seed weevil</name>
    <dbReference type="NCBI Taxonomy" id="467358"/>
    <lineage>
        <taxon>Eukaryota</taxon>
        <taxon>Metazoa</taxon>
        <taxon>Ecdysozoa</taxon>
        <taxon>Arthropoda</taxon>
        <taxon>Hexapoda</taxon>
        <taxon>Insecta</taxon>
        <taxon>Pterygota</taxon>
        <taxon>Neoptera</taxon>
        <taxon>Endopterygota</taxon>
        <taxon>Coleoptera</taxon>
        <taxon>Polyphaga</taxon>
        <taxon>Cucujiformia</taxon>
        <taxon>Curculionidae</taxon>
        <taxon>Ceutorhynchinae</taxon>
        <taxon>Ceutorhynchus</taxon>
    </lineage>
</organism>
<gene>
    <name evidence="1" type="ORF">CEUTPL_LOCUS1982</name>
</gene>
<dbReference type="Pfam" id="PF15074">
    <property type="entry name" value="CFAP90"/>
    <property type="match status" value="1"/>
</dbReference>
<dbReference type="EMBL" id="OU892286">
    <property type="protein sequence ID" value="CAG9761277.1"/>
    <property type="molecule type" value="Genomic_DNA"/>
</dbReference>
<keyword evidence="2" id="KW-1185">Reference proteome</keyword>
<evidence type="ECO:0000313" key="2">
    <source>
        <dbReference type="Proteomes" id="UP001152799"/>
    </source>
</evidence>
<dbReference type="InterPro" id="IPR027901">
    <property type="entry name" value="CFAP90"/>
</dbReference>
<dbReference type="OrthoDB" id="10057935at2759"/>
<evidence type="ECO:0000313" key="1">
    <source>
        <dbReference type="EMBL" id="CAG9761277.1"/>
    </source>
</evidence>
<name>A0A9N9MGF7_9CUCU</name>
<protein>
    <submittedName>
        <fullName evidence="1">Uncharacterized protein</fullName>
    </submittedName>
</protein>
<sequence>MPKGKGTWHTPLASMKNREEVMGRIENKGWKTEKMSLKPEITYFNTVSSHVPLSLYDQYFASTKTFPLWDPKKPKDNSKYLPKIREYIYKQEKNKPVPALTSYTYGLSTLTFYDEIESAFKRSCATNDFYRRRGVMDLDEKDPLR</sequence>
<dbReference type="Proteomes" id="UP001152799">
    <property type="component" value="Chromosome 10"/>
</dbReference>
<proteinExistence type="predicted"/>
<reference evidence="1" key="1">
    <citation type="submission" date="2022-01" db="EMBL/GenBank/DDBJ databases">
        <authorList>
            <person name="King R."/>
        </authorList>
    </citation>
    <scope>NUCLEOTIDE SEQUENCE</scope>
</reference>